<dbReference type="AlphaFoldDB" id="A0A081LA58"/>
<comment type="caution">
    <text evidence="2">The sequence shown here is derived from an EMBL/GenBank/DDBJ whole genome shotgun (WGS) entry which is preliminary data.</text>
</comment>
<evidence type="ECO:0000313" key="3">
    <source>
        <dbReference type="Proteomes" id="UP000028091"/>
    </source>
</evidence>
<evidence type="ECO:0000256" key="1">
    <source>
        <dbReference type="SAM" id="Phobius"/>
    </source>
</evidence>
<dbReference type="OrthoDB" id="2887251at2"/>
<keyword evidence="1" id="KW-1133">Transmembrane helix</keyword>
<organism evidence="2 3">
    <name type="scientific">Bacillus zhangzhouensis</name>
    <dbReference type="NCBI Taxonomy" id="1178540"/>
    <lineage>
        <taxon>Bacteria</taxon>
        <taxon>Bacillati</taxon>
        <taxon>Bacillota</taxon>
        <taxon>Bacilli</taxon>
        <taxon>Bacillales</taxon>
        <taxon>Bacillaceae</taxon>
        <taxon>Bacillus</taxon>
    </lineage>
</organism>
<protein>
    <submittedName>
        <fullName evidence="2">Uncharacterized protein</fullName>
    </submittedName>
</protein>
<accession>A0A081LA58</accession>
<sequence length="61" mass="7001">MKSMTLFGKVSFWLGIVCLITGIYLFMTGERLIPLLTFGVCFVLVSQLYRKNENDSNHHSM</sequence>
<name>A0A081LA58_9BACI</name>
<keyword evidence="1" id="KW-0812">Transmembrane</keyword>
<evidence type="ECO:0000313" key="2">
    <source>
        <dbReference type="EMBL" id="KEP26134.1"/>
    </source>
</evidence>
<feature type="transmembrane region" description="Helical" evidence="1">
    <location>
        <begin position="7"/>
        <end position="26"/>
    </location>
</feature>
<dbReference type="EMBL" id="JOTP01000012">
    <property type="protein sequence ID" value="KEP26134.1"/>
    <property type="molecule type" value="Genomic_DNA"/>
</dbReference>
<gene>
    <name evidence="2" type="ORF">BA70_03735</name>
</gene>
<proteinExistence type="predicted"/>
<dbReference type="eggNOG" id="ENOG5032APH">
    <property type="taxonomic scope" value="Bacteria"/>
</dbReference>
<dbReference type="Proteomes" id="UP000028091">
    <property type="component" value="Unassembled WGS sequence"/>
</dbReference>
<feature type="transmembrane region" description="Helical" evidence="1">
    <location>
        <begin position="32"/>
        <end position="49"/>
    </location>
</feature>
<reference evidence="2 3" key="1">
    <citation type="submission" date="2012-09" db="EMBL/GenBank/DDBJ databases">
        <title>Genome Sequence of Bacillus sp. DW5-4.</title>
        <authorList>
            <person name="Lai Q."/>
            <person name="Liu Y."/>
            <person name="Shao Z."/>
        </authorList>
    </citation>
    <scope>NUCLEOTIDE SEQUENCE [LARGE SCALE GENOMIC DNA]</scope>
    <source>
        <strain evidence="2 3">DW5-4</strain>
    </source>
</reference>
<keyword evidence="3" id="KW-1185">Reference proteome</keyword>
<dbReference type="RefSeq" id="WP_034322220.1">
    <property type="nucleotide sequence ID" value="NZ_JAVIKA010000002.1"/>
</dbReference>
<keyword evidence="1" id="KW-0472">Membrane</keyword>